<dbReference type="Gene3D" id="3.40.50.1820">
    <property type="entry name" value="alpha/beta hydrolase"/>
    <property type="match status" value="1"/>
</dbReference>
<reference evidence="1 2" key="1">
    <citation type="submission" date="2019-11" db="EMBL/GenBank/DDBJ databases">
        <authorList>
            <person name="Jiang L.-Q."/>
        </authorList>
    </citation>
    <scope>NUCLEOTIDE SEQUENCE [LARGE SCALE GENOMIC DNA]</scope>
    <source>
        <strain evidence="1 2">YIM 132087</strain>
    </source>
</reference>
<sequence>MPGTVTTAGPTAVRFALDAVPLARRVRLDLDLDLATDLDLRRVDGCWRLDLPRPAVDRLEYRFEIETADGTGSLVDPGNPDRIPGPFGDRSEIRFPEYRAPAWLDTPAGPEPRTVPGTAPVPTRLWSPQGLPDTTPAPLLLVHDGTDMAIRGSLLRWAAHRSAVAPLRVALLDPADGARADWYAANPAYAALLAGTVVPAIAGTVAVQGIVGLGASLGAVGMMTLHRTAPGLLAGLALQSGSFFTPELDPQESGFTWFGRLCATSTAIADSPGRPVPTLVTVGTVEENRANNERLTAVLRDQGWPVRADLVRDGHTMIGWRDAWFPALDELLEGAHG</sequence>
<dbReference type="PANTHER" id="PTHR48098:SF6">
    <property type="entry name" value="FERRI-BACILLIBACTIN ESTERASE BESA"/>
    <property type="match status" value="1"/>
</dbReference>
<dbReference type="EMBL" id="WLYK01000018">
    <property type="protein sequence ID" value="MTD17337.1"/>
    <property type="molecule type" value="Genomic_DNA"/>
</dbReference>
<keyword evidence="2" id="KW-1185">Reference proteome</keyword>
<dbReference type="SUPFAM" id="SSF53474">
    <property type="entry name" value="alpha/beta-Hydrolases"/>
    <property type="match status" value="1"/>
</dbReference>
<name>A0A7K1FT54_9ACTN</name>
<evidence type="ECO:0000313" key="2">
    <source>
        <dbReference type="Proteomes" id="UP000460221"/>
    </source>
</evidence>
<dbReference type="AlphaFoldDB" id="A0A7K1FT54"/>
<gene>
    <name evidence="1" type="ORF">GIS00_25735</name>
</gene>
<accession>A0A7K1FT54</accession>
<comment type="caution">
    <text evidence="1">The sequence shown here is derived from an EMBL/GenBank/DDBJ whole genome shotgun (WGS) entry which is preliminary data.</text>
</comment>
<dbReference type="Proteomes" id="UP000460221">
    <property type="component" value="Unassembled WGS sequence"/>
</dbReference>
<dbReference type="InterPro" id="IPR050583">
    <property type="entry name" value="Mycobacterial_A85_antigen"/>
</dbReference>
<dbReference type="InterPro" id="IPR029058">
    <property type="entry name" value="AB_hydrolase_fold"/>
</dbReference>
<organism evidence="1 2">
    <name type="scientific">Nakamurella alba</name>
    <dbReference type="NCBI Taxonomy" id="2665158"/>
    <lineage>
        <taxon>Bacteria</taxon>
        <taxon>Bacillati</taxon>
        <taxon>Actinomycetota</taxon>
        <taxon>Actinomycetes</taxon>
        <taxon>Nakamurellales</taxon>
        <taxon>Nakamurellaceae</taxon>
        <taxon>Nakamurella</taxon>
    </lineage>
</organism>
<dbReference type="PANTHER" id="PTHR48098">
    <property type="entry name" value="ENTEROCHELIN ESTERASE-RELATED"/>
    <property type="match status" value="1"/>
</dbReference>
<protein>
    <submittedName>
        <fullName evidence="1">Esterase</fullName>
    </submittedName>
</protein>
<evidence type="ECO:0000313" key="1">
    <source>
        <dbReference type="EMBL" id="MTD17337.1"/>
    </source>
</evidence>
<proteinExistence type="predicted"/>
<dbReference type="RefSeq" id="WP_154771328.1">
    <property type="nucleotide sequence ID" value="NZ_WLYK01000018.1"/>
</dbReference>